<comment type="caution">
    <text evidence="5">The sequence shown here is derived from an EMBL/GenBank/DDBJ whole genome shotgun (WGS) entry which is preliminary data.</text>
</comment>
<accession>A0A941DXW1</accession>
<reference evidence="5" key="1">
    <citation type="submission" date="2021-04" db="EMBL/GenBank/DDBJ databases">
        <title>Isolation and polyphasic classification of algal microorganism.</title>
        <authorList>
            <person name="Wang S."/>
        </authorList>
    </citation>
    <scope>NUCLEOTIDE SEQUENCE</scope>
    <source>
        <strain evidence="5">720a</strain>
    </source>
</reference>
<dbReference type="Proteomes" id="UP000675284">
    <property type="component" value="Unassembled WGS sequence"/>
</dbReference>
<evidence type="ECO:0000256" key="1">
    <source>
        <dbReference type="ARBA" id="ARBA00022679"/>
    </source>
</evidence>
<evidence type="ECO:0000313" key="5">
    <source>
        <dbReference type="EMBL" id="MBR7797114.1"/>
    </source>
</evidence>
<dbReference type="PANTHER" id="PTHR43792">
    <property type="entry name" value="GNAT FAMILY, PUTATIVE (AFU_ORTHOLOGUE AFUA_3G00765)-RELATED-RELATED"/>
    <property type="match status" value="1"/>
</dbReference>
<dbReference type="GO" id="GO:0005737">
    <property type="term" value="C:cytoplasm"/>
    <property type="evidence" value="ECO:0007669"/>
    <property type="project" value="TreeGrafter"/>
</dbReference>
<dbReference type="Pfam" id="PF13302">
    <property type="entry name" value="Acetyltransf_3"/>
    <property type="match status" value="1"/>
</dbReference>
<dbReference type="RefSeq" id="WP_026683045.1">
    <property type="nucleotide sequence ID" value="NZ_BAAACY010000088.1"/>
</dbReference>
<dbReference type="AlphaFoldDB" id="A0A941DXW1"/>
<keyword evidence="6" id="KW-1185">Reference proteome</keyword>
<protein>
    <submittedName>
        <fullName evidence="5">GNAT family N-acetyltransferase</fullName>
    </submittedName>
</protein>
<dbReference type="PROSITE" id="PS51186">
    <property type="entry name" value="GNAT"/>
    <property type="match status" value="1"/>
</dbReference>
<keyword evidence="2" id="KW-0012">Acyltransferase</keyword>
<dbReference type="SUPFAM" id="SSF55729">
    <property type="entry name" value="Acyl-CoA N-acyltransferases (Nat)"/>
    <property type="match status" value="1"/>
</dbReference>
<name>A0A941DXW1_9BACI</name>
<gene>
    <name evidence="5" type="ORF">KCX74_13810</name>
</gene>
<dbReference type="Gene3D" id="3.40.630.30">
    <property type="match status" value="1"/>
</dbReference>
<dbReference type="PANTHER" id="PTHR43792:SF8">
    <property type="entry name" value="[RIBOSOMAL PROTEIN US5]-ALANINE N-ACETYLTRANSFERASE"/>
    <property type="match status" value="1"/>
</dbReference>
<dbReference type="InterPro" id="IPR016181">
    <property type="entry name" value="Acyl_CoA_acyltransferase"/>
</dbReference>
<feature type="domain" description="N-acetyltransferase" evidence="4">
    <location>
        <begin position="7"/>
        <end position="177"/>
    </location>
</feature>
<evidence type="ECO:0000256" key="3">
    <source>
        <dbReference type="ARBA" id="ARBA00038502"/>
    </source>
</evidence>
<comment type="similarity">
    <text evidence="3">Belongs to the acetyltransferase family. RimJ subfamily.</text>
</comment>
<evidence type="ECO:0000313" key="6">
    <source>
        <dbReference type="Proteomes" id="UP000675284"/>
    </source>
</evidence>
<dbReference type="FunFam" id="3.40.630.30:FF:000005">
    <property type="entry name" value="Ribosomal protein alanine acetyltransferase"/>
    <property type="match status" value="1"/>
</dbReference>
<sequence length="180" mass="20850">MLKGKHFYLRPFTEDDVTECLNLEKRNRSFFAAYSIEREEDFYTEEAQLKRIRQAISRQAKEEEYHFGMFLNEEDKLIGTINLFQVKRGPVQCALIGYVLDKSHNGKGYMTEAAKLVVDFGFNELKLHRIEAGVMPHNTGSIRVLEKAGFHKEGIAKKNVKINGKWEDHQVLAIINPEDM</sequence>
<evidence type="ECO:0000259" key="4">
    <source>
        <dbReference type="PROSITE" id="PS51186"/>
    </source>
</evidence>
<dbReference type="InterPro" id="IPR000182">
    <property type="entry name" value="GNAT_dom"/>
</dbReference>
<proteinExistence type="inferred from homology"/>
<dbReference type="GO" id="GO:0008999">
    <property type="term" value="F:protein-N-terminal-alanine acetyltransferase activity"/>
    <property type="evidence" value="ECO:0007669"/>
    <property type="project" value="TreeGrafter"/>
</dbReference>
<organism evidence="5 6">
    <name type="scientific">Virgibacillus salarius</name>
    <dbReference type="NCBI Taxonomy" id="447199"/>
    <lineage>
        <taxon>Bacteria</taxon>
        <taxon>Bacillati</taxon>
        <taxon>Bacillota</taxon>
        <taxon>Bacilli</taxon>
        <taxon>Bacillales</taxon>
        <taxon>Bacillaceae</taxon>
        <taxon>Virgibacillus</taxon>
    </lineage>
</organism>
<evidence type="ECO:0000256" key="2">
    <source>
        <dbReference type="ARBA" id="ARBA00023315"/>
    </source>
</evidence>
<dbReference type="InterPro" id="IPR051531">
    <property type="entry name" value="N-acetyltransferase"/>
</dbReference>
<keyword evidence="1" id="KW-0808">Transferase</keyword>
<dbReference type="EMBL" id="JAGSOT010000043">
    <property type="protein sequence ID" value="MBR7797114.1"/>
    <property type="molecule type" value="Genomic_DNA"/>
</dbReference>